<sequence>MMSVFASTQTFEGILNKTALVPTTTLRIRFQRNTRRRRAGEKEMELGFTCADVGVGRVRRKAVRSSCCLVPQNLHRTRLGVAWSLCVLACGLPLLSRSTACAAHRMGVDLVDPDYPGTAVERMRNIRARVLSLDSELDLSVDWEDVRRRILWAGGLRDLVSARPGLGYTGHSFNDFNHCDLTAMVDGEADSENGGRVAGIHARNPLGEGIRIASLPELGSGGSWSTCMMGCNSEPPRDVAHIQFKSRIAFKLVWCPGPDQQFRSFVLVDDEGNLLNRGTPSGRLPDLDERAMNFALVKGSKYEVPCETCD</sequence>
<dbReference type="Proteomes" id="UP000324585">
    <property type="component" value="Unassembled WGS sequence"/>
</dbReference>
<reference evidence="2" key="1">
    <citation type="journal article" date="2019" name="Nat. Commun.">
        <title>Expansion of phycobilisome linker gene families in mesophilic red algae.</title>
        <authorList>
            <person name="Lee J."/>
            <person name="Kim D."/>
            <person name="Bhattacharya D."/>
            <person name="Yoon H.S."/>
        </authorList>
    </citation>
    <scope>NUCLEOTIDE SEQUENCE [LARGE SCALE GENOMIC DNA]</scope>
    <source>
        <strain evidence="2">CCMP 1328</strain>
    </source>
</reference>
<evidence type="ECO:0000313" key="2">
    <source>
        <dbReference type="Proteomes" id="UP000324585"/>
    </source>
</evidence>
<proteinExistence type="predicted"/>
<dbReference type="EMBL" id="VRMN01000001">
    <property type="protein sequence ID" value="KAA8498739.1"/>
    <property type="molecule type" value="Genomic_DNA"/>
</dbReference>
<dbReference type="OrthoDB" id="10259631at2759"/>
<evidence type="ECO:0000313" key="1">
    <source>
        <dbReference type="EMBL" id="KAA8498739.1"/>
    </source>
</evidence>
<protein>
    <submittedName>
        <fullName evidence="1">Uncharacterized protein</fullName>
    </submittedName>
</protein>
<keyword evidence="2" id="KW-1185">Reference proteome</keyword>
<comment type="caution">
    <text evidence="1">The sequence shown here is derived from an EMBL/GenBank/DDBJ whole genome shotgun (WGS) entry which is preliminary data.</text>
</comment>
<accession>A0A5J4Z433</accession>
<organism evidence="1 2">
    <name type="scientific">Porphyridium purpureum</name>
    <name type="common">Red alga</name>
    <name type="synonym">Porphyridium cruentum</name>
    <dbReference type="NCBI Taxonomy" id="35688"/>
    <lineage>
        <taxon>Eukaryota</taxon>
        <taxon>Rhodophyta</taxon>
        <taxon>Bangiophyceae</taxon>
        <taxon>Porphyridiales</taxon>
        <taxon>Porphyridiaceae</taxon>
        <taxon>Porphyridium</taxon>
    </lineage>
</organism>
<name>A0A5J4Z433_PORPP</name>
<dbReference type="AlphaFoldDB" id="A0A5J4Z433"/>
<gene>
    <name evidence="1" type="ORF">FVE85_6324</name>
</gene>